<evidence type="ECO:0000313" key="2">
    <source>
        <dbReference type="EMBL" id="KXK62180.1"/>
    </source>
</evidence>
<dbReference type="AlphaFoldDB" id="A0A136PUJ9"/>
<organism evidence="2 3">
    <name type="scientific">Micromonospora rosaria</name>
    <dbReference type="NCBI Taxonomy" id="47874"/>
    <lineage>
        <taxon>Bacteria</taxon>
        <taxon>Bacillati</taxon>
        <taxon>Actinomycetota</taxon>
        <taxon>Actinomycetes</taxon>
        <taxon>Micromonosporales</taxon>
        <taxon>Micromonosporaceae</taxon>
        <taxon>Micromonospora</taxon>
    </lineage>
</organism>
<dbReference type="Pfam" id="PF05175">
    <property type="entry name" value="MTS"/>
    <property type="match status" value="1"/>
</dbReference>
<dbReference type="GO" id="GO:0008168">
    <property type="term" value="F:methyltransferase activity"/>
    <property type="evidence" value="ECO:0007669"/>
    <property type="project" value="InterPro"/>
</dbReference>
<evidence type="ECO:0000313" key="3">
    <source>
        <dbReference type="Proteomes" id="UP000070620"/>
    </source>
</evidence>
<proteinExistence type="predicted"/>
<gene>
    <name evidence="2" type="ORF">AWW66_09660</name>
</gene>
<dbReference type="EMBL" id="LRQV01000024">
    <property type="protein sequence ID" value="KXK62180.1"/>
    <property type="molecule type" value="Genomic_DNA"/>
</dbReference>
<keyword evidence="3" id="KW-1185">Reference proteome</keyword>
<accession>A0A136PUJ9</accession>
<dbReference type="SUPFAM" id="SSF53335">
    <property type="entry name" value="S-adenosyl-L-methionine-dependent methyltransferases"/>
    <property type="match status" value="1"/>
</dbReference>
<protein>
    <recommendedName>
        <fullName evidence="1">Methyltransferase small domain-containing protein</fullName>
    </recommendedName>
</protein>
<evidence type="ECO:0000259" key="1">
    <source>
        <dbReference type="Pfam" id="PF05175"/>
    </source>
</evidence>
<dbReference type="InterPro" id="IPR029063">
    <property type="entry name" value="SAM-dependent_MTases_sf"/>
</dbReference>
<comment type="caution">
    <text evidence="2">The sequence shown here is derived from an EMBL/GenBank/DDBJ whole genome shotgun (WGS) entry which is preliminary data.</text>
</comment>
<feature type="domain" description="Methyltransferase small" evidence="1">
    <location>
        <begin position="166"/>
        <end position="233"/>
    </location>
</feature>
<sequence length="375" mass="39819">MNGVDPVNEVTADRTFTVPKGRAARLLPALFRAVGFTAEQVVATLGATDPVDLVRNTGTYALLTDHLSDQLCRTPAGLLTQLFVRNAPVPADDYRTVLPEELRRALYCSGIVTGTADLVRGRFSVTPVASRYFLSDQLFAFDDAGDVELTDGVDVVLPPHASSMALLRYAAEAEPGGPLIDVGSGCGVLGVSLAARHRSLTALDVNPRAAHLSRVNAELNGVAARVLVEDVTTGGFPVPDGSLLLFNTPTTIRYADGGRSSAAMPPRRALESVVGLLPAGRGCHARLFLVVEVPRGVRSASDLVASWLTDVPVDRLDVREIRDSAAFVPAAMIPQGRVGPQCPLLRHGGDAPPLARHLRDREVHEVVPVTVSVSR</sequence>
<name>A0A136PUJ9_9ACTN</name>
<dbReference type="Proteomes" id="UP000070620">
    <property type="component" value="Unassembled WGS sequence"/>
</dbReference>
<dbReference type="InterPro" id="IPR007848">
    <property type="entry name" value="Small_mtfrase_dom"/>
</dbReference>
<reference evidence="2 3" key="1">
    <citation type="submission" date="2016-01" db="EMBL/GenBank/DDBJ databases">
        <title>Whole genome sequence and analysis of Micromonospora rosaria DSM 803, which can produce antibacterial substance rosamicin.</title>
        <authorList>
            <person name="Yang H."/>
            <person name="He X."/>
            <person name="Zhu D."/>
        </authorList>
    </citation>
    <scope>NUCLEOTIDE SEQUENCE [LARGE SCALE GENOMIC DNA]</scope>
    <source>
        <strain evidence="2 3">DSM 803</strain>
    </source>
</reference>
<dbReference type="Gene3D" id="3.40.50.150">
    <property type="entry name" value="Vaccinia Virus protein VP39"/>
    <property type="match status" value="1"/>
</dbReference>